<sequence length="106" mass="12245">MSSTCPQHVLNMSSTCPQHVLNMSSTCPQHVFNISPLSRSSINKQSNNRPILFSILEMISNRSPICHPKLLRASRWKNYHPRQRTARRLQVPADHRSRHALSTQYQ</sequence>
<dbReference type="AlphaFoldDB" id="A0AAE1BD78"/>
<feature type="region of interest" description="Disordered" evidence="1">
    <location>
        <begin position="81"/>
        <end position="106"/>
    </location>
</feature>
<name>A0AAE1BD78_9GAST</name>
<gene>
    <name evidence="2" type="ORF">RRG08_024108</name>
</gene>
<evidence type="ECO:0000256" key="1">
    <source>
        <dbReference type="SAM" id="MobiDB-lite"/>
    </source>
</evidence>
<evidence type="ECO:0000313" key="2">
    <source>
        <dbReference type="EMBL" id="KAK3803196.1"/>
    </source>
</evidence>
<dbReference type="EMBL" id="JAWDGP010000177">
    <property type="protein sequence ID" value="KAK3803196.1"/>
    <property type="molecule type" value="Genomic_DNA"/>
</dbReference>
<organism evidence="2 3">
    <name type="scientific">Elysia crispata</name>
    <name type="common">lettuce slug</name>
    <dbReference type="NCBI Taxonomy" id="231223"/>
    <lineage>
        <taxon>Eukaryota</taxon>
        <taxon>Metazoa</taxon>
        <taxon>Spiralia</taxon>
        <taxon>Lophotrochozoa</taxon>
        <taxon>Mollusca</taxon>
        <taxon>Gastropoda</taxon>
        <taxon>Heterobranchia</taxon>
        <taxon>Euthyneura</taxon>
        <taxon>Panpulmonata</taxon>
        <taxon>Sacoglossa</taxon>
        <taxon>Placobranchoidea</taxon>
        <taxon>Plakobranchidae</taxon>
        <taxon>Elysia</taxon>
    </lineage>
</organism>
<protein>
    <submittedName>
        <fullName evidence="2">Uncharacterized protein</fullName>
    </submittedName>
</protein>
<dbReference type="Proteomes" id="UP001283361">
    <property type="component" value="Unassembled WGS sequence"/>
</dbReference>
<reference evidence="2" key="1">
    <citation type="journal article" date="2023" name="G3 (Bethesda)">
        <title>A reference genome for the long-term kleptoplast-retaining sea slug Elysia crispata morphotype clarki.</title>
        <authorList>
            <person name="Eastman K.E."/>
            <person name="Pendleton A.L."/>
            <person name="Shaikh M.A."/>
            <person name="Suttiyut T."/>
            <person name="Ogas R."/>
            <person name="Tomko P."/>
            <person name="Gavelis G."/>
            <person name="Widhalm J.R."/>
            <person name="Wisecaver J.H."/>
        </authorList>
    </citation>
    <scope>NUCLEOTIDE SEQUENCE</scope>
    <source>
        <strain evidence="2">ECLA1</strain>
    </source>
</reference>
<keyword evidence="3" id="KW-1185">Reference proteome</keyword>
<accession>A0AAE1BD78</accession>
<proteinExistence type="predicted"/>
<comment type="caution">
    <text evidence="2">The sequence shown here is derived from an EMBL/GenBank/DDBJ whole genome shotgun (WGS) entry which is preliminary data.</text>
</comment>
<evidence type="ECO:0000313" key="3">
    <source>
        <dbReference type="Proteomes" id="UP001283361"/>
    </source>
</evidence>